<proteinExistence type="predicted"/>
<reference evidence="1" key="1">
    <citation type="journal article" date="2014" name="Nat. Commun.">
        <title>The tobacco genome sequence and its comparison with those of tomato and potato.</title>
        <authorList>
            <person name="Sierro N."/>
            <person name="Battey J.N."/>
            <person name="Ouadi S."/>
            <person name="Bakaher N."/>
            <person name="Bovet L."/>
            <person name="Willig A."/>
            <person name="Goepfert S."/>
            <person name="Peitsch M.C."/>
            <person name="Ivanov N.V."/>
        </authorList>
    </citation>
    <scope>NUCLEOTIDE SEQUENCE [LARGE SCALE GENOMIC DNA]</scope>
</reference>
<organism evidence="1 2">
    <name type="scientific">Nicotiana tabacum</name>
    <name type="common">Common tobacco</name>
    <dbReference type="NCBI Taxonomy" id="4097"/>
    <lineage>
        <taxon>Eukaryota</taxon>
        <taxon>Viridiplantae</taxon>
        <taxon>Streptophyta</taxon>
        <taxon>Embryophyta</taxon>
        <taxon>Tracheophyta</taxon>
        <taxon>Spermatophyta</taxon>
        <taxon>Magnoliopsida</taxon>
        <taxon>eudicotyledons</taxon>
        <taxon>Gunneridae</taxon>
        <taxon>Pentapetalae</taxon>
        <taxon>asterids</taxon>
        <taxon>lamiids</taxon>
        <taxon>Solanales</taxon>
        <taxon>Solanaceae</taxon>
        <taxon>Nicotianoideae</taxon>
        <taxon>Nicotianeae</taxon>
        <taxon>Nicotiana</taxon>
    </lineage>
</organism>
<reference evidence="2" key="2">
    <citation type="submission" date="2025-08" db="UniProtKB">
        <authorList>
            <consortium name="RefSeq"/>
        </authorList>
    </citation>
    <scope>IDENTIFICATION</scope>
    <source>
        <tissue evidence="2">Leaf</tissue>
    </source>
</reference>
<evidence type="ECO:0000313" key="2">
    <source>
        <dbReference type="RefSeq" id="XP_075109271.1"/>
    </source>
</evidence>
<keyword evidence="1" id="KW-1185">Reference proteome</keyword>
<dbReference type="Proteomes" id="UP000790787">
    <property type="component" value="Chromosome 5"/>
</dbReference>
<dbReference type="RefSeq" id="XP_075109271.1">
    <property type="nucleotide sequence ID" value="XM_075253170.1"/>
</dbReference>
<evidence type="ECO:0000313" key="1">
    <source>
        <dbReference type="Proteomes" id="UP000790787"/>
    </source>
</evidence>
<accession>A0AC58UIG2</accession>
<name>A0AC58UIG2_TOBAC</name>
<protein>
    <submittedName>
        <fullName evidence="2">Zinc finger BED domain-containing protein RICESLEEPER 2-like</fullName>
    </submittedName>
</protein>
<gene>
    <name evidence="2" type="primary">LOC142181050</name>
</gene>
<sequence length="200" mass="23140">MVVTAHWIYDQWNIQTKILNFPTPNYKGETIAKGIEACLFDWGIENASANDAAIKHLKVRIDDWKGVILGNEFLHVRCNAHILNLIVKDGLDEQIEPISSVRNMVKYIRSSLSRFSSFKSLVEKAKIDTHGSLYATSNSFFHEFFNLQNDIIKYTKSDDLILIYMAGRMKSKLEKYWGKFEDMNMLLLVAVVLNPRFKMK</sequence>